<dbReference type="CDD" id="cd17536">
    <property type="entry name" value="REC_YesN-like"/>
    <property type="match status" value="1"/>
</dbReference>
<dbReference type="Pfam" id="PF12833">
    <property type="entry name" value="HTH_18"/>
    <property type="match status" value="1"/>
</dbReference>
<dbReference type="InterPro" id="IPR018062">
    <property type="entry name" value="HTH_AraC-typ_CS"/>
</dbReference>
<dbReference type="InterPro" id="IPR020449">
    <property type="entry name" value="Tscrpt_reg_AraC-type_HTH"/>
</dbReference>
<keyword evidence="3" id="KW-0804">Transcription</keyword>
<dbReference type="InterPro" id="IPR001789">
    <property type="entry name" value="Sig_transdc_resp-reg_receiver"/>
</dbReference>
<feature type="domain" description="HTH araC/xylS-type" evidence="5">
    <location>
        <begin position="427"/>
        <end position="525"/>
    </location>
</feature>
<dbReference type="Gene3D" id="3.40.50.2300">
    <property type="match status" value="1"/>
</dbReference>
<keyword evidence="1" id="KW-0805">Transcription regulation</keyword>
<keyword evidence="4" id="KW-0597">Phosphoprotein</keyword>
<evidence type="ECO:0000256" key="1">
    <source>
        <dbReference type="ARBA" id="ARBA00023015"/>
    </source>
</evidence>
<name>A0A5D0CNR4_9BACL</name>
<accession>A0A5D0CNR4</accession>
<dbReference type="Gene3D" id="1.10.10.60">
    <property type="entry name" value="Homeodomain-like"/>
    <property type="match status" value="2"/>
</dbReference>
<dbReference type="PANTHER" id="PTHR43280">
    <property type="entry name" value="ARAC-FAMILY TRANSCRIPTIONAL REGULATOR"/>
    <property type="match status" value="1"/>
</dbReference>
<dbReference type="InterPro" id="IPR011006">
    <property type="entry name" value="CheY-like_superfamily"/>
</dbReference>
<dbReference type="SMART" id="SM00342">
    <property type="entry name" value="HTH_ARAC"/>
    <property type="match status" value="1"/>
</dbReference>
<dbReference type="GO" id="GO:0043565">
    <property type="term" value="F:sequence-specific DNA binding"/>
    <property type="evidence" value="ECO:0007669"/>
    <property type="project" value="InterPro"/>
</dbReference>
<reference evidence="7 8" key="1">
    <citation type="submission" date="2019-08" db="EMBL/GenBank/DDBJ databases">
        <title>Genome sequencing of Paenibacillus faecis DSM 23593(T).</title>
        <authorList>
            <person name="Kook J.-K."/>
            <person name="Park S.-N."/>
            <person name="Lim Y.K."/>
        </authorList>
    </citation>
    <scope>NUCLEOTIDE SEQUENCE [LARGE SCALE GENOMIC DNA]</scope>
    <source>
        <strain evidence="7 8">DSM 23593</strain>
    </source>
</reference>
<dbReference type="Pfam" id="PF00072">
    <property type="entry name" value="Response_reg"/>
    <property type="match status" value="1"/>
</dbReference>
<proteinExistence type="predicted"/>
<dbReference type="PROSITE" id="PS50110">
    <property type="entry name" value="RESPONSE_REGULATORY"/>
    <property type="match status" value="1"/>
</dbReference>
<feature type="modified residue" description="4-aspartylphosphate" evidence="4">
    <location>
        <position position="54"/>
    </location>
</feature>
<dbReference type="SUPFAM" id="SSF46689">
    <property type="entry name" value="Homeodomain-like"/>
    <property type="match status" value="2"/>
</dbReference>
<dbReference type="InterPro" id="IPR009057">
    <property type="entry name" value="Homeodomain-like_sf"/>
</dbReference>
<gene>
    <name evidence="7" type="ORF">FRY98_20780</name>
</gene>
<dbReference type="SUPFAM" id="SSF52172">
    <property type="entry name" value="CheY-like"/>
    <property type="match status" value="1"/>
</dbReference>
<protein>
    <submittedName>
        <fullName evidence="7">Helix-turn-helix domain-containing protein</fullName>
    </submittedName>
</protein>
<evidence type="ECO:0000259" key="5">
    <source>
        <dbReference type="PROSITE" id="PS01124"/>
    </source>
</evidence>
<dbReference type="GO" id="GO:0003700">
    <property type="term" value="F:DNA-binding transcription factor activity"/>
    <property type="evidence" value="ECO:0007669"/>
    <property type="project" value="InterPro"/>
</dbReference>
<comment type="caution">
    <text evidence="7">The sequence shown here is derived from an EMBL/GenBank/DDBJ whole genome shotgun (WGS) entry which is preliminary data.</text>
</comment>
<dbReference type="GO" id="GO:0000160">
    <property type="term" value="P:phosphorelay signal transduction system"/>
    <property type="evidence" value="ECO:0007669"/>
    <property type="project" value="InterPro"/>
</dbReference>
<evidence type="ECO:0000313" key="8">
    <source>
        <dbReference type="Proteomes" id="UP000325218"/>
    </source>
</evidence>
<dbReference type="RefSeq" id="WP_148455535.1">
    <property type="nucleotide sequence ID" value="NZ_VSDO01000004.1"/>
</dbReference>
<dbReference type="EMBL" id="VSDO01000004">
    <property type="protein sequence ID" value="TYA11566.1"/>
    <property type="molecule type" value="Genomic_DNA"/>
</dbReference>
<organism evidence="7 8">
    <name type="scientific">Paenibacillus faecis</name>
    <dbReference type="NCBI Taxonomy" id="862114"/>
    <lineage>
        <taxon>Bacteria</taxon>
        <taxon>Bacillati</taxon>
        <taxon>Bacillota</taxon>
        <taxon>Bacilli</taxon>
        <taxon>Bacillales</taxon>
        <taxon>Paenibacillaceae</taxon>
        <taxon>Paenibacillus</taxon>
    </lineage>
</organism>
<evidence type="ECO:0000256" key="2">
    <source>
        <dbReference type="ARBA" id="ARBA00023125"/>
    </source>
</evidence>
<dbReference type="OrthoDB" id="342399at2"/>
<evidence type="ECO:0000256" key="3">
    <source>
        <dbReference type="ARBA" id="ARBA00023163"/>
    </source>
</evidence>
<evidence type="ECO:0000313" key="7">
    <source>
        <dbReference type="EMBL" id="TYA11566.1"/>
    </source>
</evidence>
<evidence type="ECO:0000256" key="4">
    <source>
        <dbReference type="PROSITE-ProRule" id="PRU00169"/>
    </source>
</evidence>
<dbReference type="AlphaFoldDB" id="A0A5D0CNR4"/>
<dbReference type="Proteomes" id="UP000325218">
    <property type="component" value="Unassembled WGS sequence"/>
</dbReference>
<keyword evidence="8" id="KW-1185">Reference proteome</keyword>
<sequence length="537" mass="60814">MKIMIVDDEVIIRTGLASVIAWKELGLTLLPPAASAEEALARIPEEKPQILMTDIRMKGKSGLQLAEEARELAPGLEVIILSGYGDFSYAQQALRQGVCDYLLKTSKPEDIIRTVMQAKRRLLERWAEESRAGQRLREEQKQRFHQWVIEGNAPFETIPDFLRARPLRNGEYGEYGEYGEHGEVWQAMILTAEGWGGAESSLSLLLFAVQNMLEDLVPGAGFYAQRGRMVCVAPMSANRGRRMKQLAGWTDWVERQLKCTLRLATGEPADLPERVHHSYATASIAFRYHTLIPERIWDYGDIVHRRGGKTVLTPEEETELGALLLDQDAVGLKAWTHCVVEELIRDPDCTLESLRACVQSAALAAHRWLARTLRAIGREDEFRPDPWTPGEETGPWTGIRDELFRHLHGVMQGYHGRAGEGQRSHVERAKAFIESCPAQEISLQQVANHVHLHPGHLSELFKKETGSTFSDFVTAVRIRKAEQLLAVTPAKVSEVAWMIGYEDVKYFSRLFKKYTGKTPSEYREWGDSQYAQAERRI</sequence>
<dbReference type="PRINTS" id="PR00032">
    <property type="entry name" value="HTHARAC"/>
</dbReference>
<feature type="domain" description="Response regulatory" evidence="6">
    <location>
        <begin position="2"/>
        <end position="119"/>
    </location>
</feature>
<dbReference type="PANTHER" id="PTHR43280:SF28">
    <property type="entry name" value="HTH-TYPE TRANSCRIPTIONAL ACTIVATOR RHAS"/>
    <property type="match status" value="1"/>
</dbReference>
<dbReference type="PROSITE" id="PS01124">
    <property type="entry name" value="HTH_ARAC_FAMILY_2"/>
    <property type="match status" value="1"/>
</dbReference>
<keyword evidence="2" id="KW-0238">DNA-binding</keyword>
<dbReference type="SMART" id="SM00448">
    <property type="entry name" value="REC"/>
    <property type="match status" value="1"/>
</dbReference>
<dbReference type="PROSITE" id="PS00041">
    <property type="entry name" value="HTH_ARAC_FAMILY_1"/>
    <property type="match status" value="1"/>
</dbReference>
<evidence type="ECO:0000259" key="6">
    <source>
        <dbReference type="PROSITE" id="PS50110"/>
    </source>
</evidence>
<dbReference type="InterPro" id="IPR018060">
    <property type="entry name" value="HTH_AraC"/>
</dbReference>